<name>X1ICJ9_9ZZZZ</name>
<protein>
    <submittedName>
        <fullName evidence="2">Uncharacterized protein</fullName>
    </submittedName>
</protein>
<reference evidence="2" key="1">
    <citation type="journal article" date="2014" name="Front. Microbiol.">
        <title>High frequency of phylogenetically diverse reductive dehalogenase-homologous genes in deep subseafloor sedimentary metagenomes.</title>
        <authorList>
            <person name="Kawai M."/>
            <person name="Futagami T."/>
            <person name="Toyoda A."/>
            <person name="Takaki Y."/>
            <person name="Nishi S."/>
            <person name="Hori S."/>
            <person name="Arai W."/>
            <person name="Tsubouchi T."/>
            <person name="Morono Y."/>
            <person name="Uchiyama I."/>
            <person name="Ito T."/>
            <person name="Fujiyama A."/>
            <person name="Inagaki F."/>
            <person name="Takami H."/>
        </authorList>
    </citation>
    <scope>NUCLEOTIDE SEQUENCE</scope>
    <source>
        <strain evidence="2">Expedition CK06-06</strain>
    </source>
</reference>
<evidence type="ECO:0000256" key="1">
    <source>
        <dbReference type="SAM" id="MobiDB-lite"/>
    </source>
</evidence>
<gene>
    <name evidence="2" type="ORF">S03H2_48757</name>
</gene>
<sequence length="99" mass="10428">LLLQDSASIASPVDLDCVSLVSINEAAVIIGEGDELVCISLISINEAASTGANLECISLISINEKGEQVMGGVFKQTESEKAMPTDEPGEEDTIPPEWH</sequence>
<dbReference type="EMBL" id="BARU01030762">
    <property type="protein sequence ID" value="GAH66955.1"/>
    <property type="molecule type" value="Genomic_DNA"/>
</dbReference>
<feature type="compositionally biased region" description="Acidic residues" evidence="1">
    <location>
        <begin position="87"/>
        <end position="99"/>
    </location>
</feature>
<feature type="region of interest" description="Disordered" evidence="1">
    <location>
        <begin position="77"/>
        <end position="99"/>
    </location>
</feature>
<comment type="caution">
    <text evidence="2">The sequence shown here is derived from an EMBL/GenBank/DDBJ whole genome shotgun (WGS) entry which is preliminary data.</text>
</comment>
<organism evidence="2">
    <name type="scientific">marine sediment metagenome</name>
    <dbReference type="NCBI Taxonomy" id="412755"/>
    <lineage>
        <taxon>unclassified sequences</taxon>
        <taxon>metagenomes</taxon>
        <taxon>ecological metagenomes</taxon>
    </lineage>
</organism>
<proteinExistence type="predicted"/>
<dbReference type="AlphaFoldDB" id="X1ICJ9"/>
<accession>X1ICJ9</accession>
<feature type="non-terminal residue" evidence="2">
    <location>
        <position position="1"/>
    </location>
</feature>
<evidence type="ECO:0000313" key="2">
    <source>
        <dbReference type="EMBL" id="GAH66955.1"/>
    </source>
</evidence>